<gene>
    <name evidence="8" type="ORF">GGR27_002441</name>
</gene>
<protein>
    <recommendedName>
        <fullName evidence="7">AlgX/AlgJ SGNH hydrolase-like domain-containing protein</fullName>
    </recommendedName>
</protein>
<evidence type="ECO:0000256" key="3">
    <source>
        <dbReference type="ARBA" id="ARBA00022679"/>
    </source>
</evidence>
<evidence type="ECO:0000256" key="5">
    <source>
        <dbReference type="ARBA" id="ARBA00022764"/>
    </source>
</evidence>
<evidence type="ECO:0000256" key="4">
    <source>
        <dbReference type="ARBA" id="ARBA00022729"/>
    </source>
</evidence>
<evidence type="ECO:0000256" key="2">
    <source>
        <dbReference type="ARBA" id="ARBA00005182"/>
    </source>
</evidence>
<sequence length="418" mass="47265">MLMLPLVFTGSVGGVLVGHTPVGGPEWSISNWFEGSYQSGASAWLREHVGFRNDLVRVNNGKNYAIFGEITARAVVRGKDGYLYEDTYLEAATGGDARPAEDWDRMGREFSFVHDSLNARGIELLFVMAPGKGAYFPEFHPEPYASRPTNLASETALLGILRQRNIPHLNFSAWFREMKDTTPYPLFSRQGIHWTTYGQLLAVDSLLHYVEGALDRKLPEIVIDSIEVSAEQRGREADLFRGMNLPFEPSGYPLAYPVWHVGHAEREQPKVLVIGDSFYWDLYYGEYFSERFFGGGDFYYYFKSVHRGLKDIGNISQISLPDDLLSYDMIVIFETDSHYHGMGSLFFGATAEALLENSQGPFAQADILAKIEEIRGDEEWFNLIKDMAAQQAQTIDYVLDDVAKYMLKIDRKNAAFSN</sequence>
<keyword evidence="4" id="KW-0732">Signal</keyword>
<keyword evidence="6" id="KW-0016">Alginate biosynthesis</keyword>
<dbReference type="SUPFAM" id="SSF52266">
    <property type="entry name" value="SGNH hydrolase"/>
    <property type="match status" value="1"/>
</dbReference>
<name>A0ABX0XDC3_9BACT</name>
<comment type="subcellular location">
    <subcellularLocation>
        <location evidence="1">Periplasm</location>
    </subcellularLocation>
</comment>
<evidence type="ECO:0000256" key="1">
    <source>
        <dbReference type="ARBA" id="ARBA00004418"/>
    </source>
</evidence>
<evidence type="ECO:0000313" key="9">
    <source>
        <dbReference type="Proteomes" id="UP000770785"/>
    </source>
</evidence>
<feature type="domain" description="AlgX/AlgJ SGNH hydrolase-like" evidence="7">
    <location>
        <begin position="75"/>
        <end position="206"/>
    </location>
</feature>
<organism evidence="8 9">
    <name type="scientific">Neolewinella antarctica</name>
    <dbReference type="NCBI Taxonomy" id="442734"/>
    <lineage>
        <taxon>Bacteria</taxon>
        <taxon>Pseudomonadati</taxon>
        <taxon>Bacteroidota</taxon>
        <taxon>Saprospiria</taxon>
        <taxon>Saprospirales</taxon>
        <taxon>Lewinellaceae</taxon>
        <taxon>Neolewinella</taxon>
    </lineage>
</organism>
<comment type="pathway">
    <text evidence="2">Glycan biosynthesis; alginate biosynthesis.</text>
</comment>
<dbReference type="EMBL" id="JAATJH010000003">
    <property type="protein sequence ID" value="NJC26931.1"/>
    <property type="molecule type" value="Genomic_DNA"/>
</dbReference>
<evidence type="ECO:0000256" key="6">
    <source>
        <dbReference type="ARBA" id="ARBA00022841"/>
    </source>
</evidence>
<keyword evidence="3" id="KW-0808">Transferase</keyword>
<keyword evidence="5" id="KW-0574">Periplasm</keyword>
<evidence type="ECO:0000259" key="7">
    <source>
        <dbReference type="Pfam" id="PF16822"/>
    </source>
</evidence>
<comment type="caution">
    <text evidence="8">The sequence shown here is derived from an EMBL/GenBank/DDBJ whole genome shotgun (WGS) entry which is preliminary data.</text>
</comment>
<keyword evidence="9" id="KW-1185">Reference proteome</keyword>
<dbReference type="Proteomes" id="UP000770785">
    <property type="component" value="Unassembled WGS sequence"/>
</dbReference>
<dbReference type="Pfam" id="PF16822">
    <property type="entry name" value="ALGX"/>
    <property type="match status" value="1"/>
</dbReference>
<accession>A0ABX0XDC3</accession>
<evidence type="ECO:0000313" key="8">
    <source>
        <dbReference type="EMBL" id="NJC26931.1"/>
    </source>
</evidence>
<reference evidence="8 9" key="1">
    <citation type="submission" date="2020-03" db="EMBL/GenBank/DDBJ databases">
        <title>Genomic Encyclopedia of Type Strains, Phase IV (KMG-IV): sequencing the most valuable type-strain genomes for metagenomic binning, comparative biology and taxonomic classification.</title>
        <authorList>
            <person name="Goeker M."/>
        </authorList>
    </citation>
    <scope>NUCLEOTIDE SEQUENCE [LARGE SCALE GENOMIC DNA]</scope>
    <source>
        <strain evidence="8 9">DSM 105096</strain>
    </source>
</reference>
<dbReference type="InterPro" id="IPR031811">
    <property type="entry name" value="ALGX/ALGJ_SGNH-like"/>
</dbReference>
<proteinExistence type="predicted"/>